<feature type="region of interest" description="Disordered" evidence="8">
    <location>
        <begin position="681"/>
        <end position="909"/>
    </location>
</feature>
<keyword evidence="4" id="KW-0808">Transferase</keyword>
<proteinExistence type="predicted"/>
<feature type="compositionally biased region" description="Basic and acidic residues" evidence="8">
    <location>
        <begin position="842"/>
        <end position="861"/>
    </location>
</feature>
<evidence type="ECO:0000256" key="6">
    <source>
        <dbReference type="ARBA" id="ARBA00022777"/>
    </source>
</evidence>
<feature type="compositionally biased region" description="Basic and acidic residues" evidence="8">
    <location>
        <begin position="773"/>
        <end position="795"/>
    </location>
</feature>
<dbReference type="EC" id="2.7.13.3" evidence="2"/>
<evidence type="ECO:0000256" key="5">
    <source>
        <dbReference type="ARBA" id="ARBA00022692"/>
    </source>
</evidence>
<feature type="domain" description="Histidine kinase" evidence="10">
    <location>
        <begin position="538"/>
        <end position="647"/>
    </location>
</feature>
<dbReference type="InterPro" id="IPR003594">
    <property type="entry name" value="HATPase_dom"/>
</dbReference>
<dbReference type="Gene3D" id="3.30.565.10">
    <property type="entry name" value="Histidine kinase-like ATPase, C-terminal domain"/>
    <property type="match status" value="1"/>
</dbReference>
<keyword evidence="9" id="KW-0472">Membrane</keyword>
<sequence>MKRWFSRGVAAVTESQQGGRRQRSLRTRILVVAWGPSLVLLLIGGIVAGILVVDSLRVKSVADIFYAPEEAEPFLPAVQTEMRLSAAELVNSGQASESALAEQRDRTDAALIGFQAITSRIDPDSTTADYRRMAAELQTVLGKLPGIREDVDNGSISLEESTAYYGSVIRSIGRAVNQLAGAGPDGESAVAAGLTDTFWEESNSLAEANALAYAAFSKPGLTDGQYQAFLRAIGRYRENLAEMAPYLAPAAGDAYTALTGTPAWRQQQQIEQAVIAAGPGVQAELTIDRTTWGENADQIYAAFAAIGLDQVFHGGSLARGIASERITEAVVGGVLLLLLAIAVLLLTTRESNRLVSRLRKLRLTTLDLAQVRLPHMIERLREGEKVDTDDELARLDFGNDEIGEVAEAFEYAQSVAVSAAVQEAETRAGLRLVFLNIARRSQVIVHQQLSVLEQAERYQEDPEQLKLLFELDHLSTRARRNAENLVIMGDGQPGRQWRNAVPLSQVVRGAISEAQDYARVAVTELPRLSITGAAVADVVHLLAEIVDNATSFSPPMSRVEVRGNLVGRGLAIEIEDQGLGIPPQQLQQLNEMMTRPPEFHVMALREEPRLGMFVVGQLARKNGIRVTLTPSPAYGGTRVVVLLPNELLDTKAEAGPNPLEDAPVTDRSMNSIHERMAFHGELAPAGGTGRSRLTVVGSSGPSGNGVGTPPEADGVRRTGRPQAVNPRPAQPEPAHPEPAQPEPALSEVVRPPVFPARTAGGHPNGNTGPNPYFDHRDPQDRESVGHQPEGRRTGRDTAPTPVVTAAPMPRVPQAAHPPRRETPRENVRETARDTTRNGAHAGRPDLPRRTRQAHLSDRLREPAAAPPVPTATGAHPTVAPERARSTMVAFQSGTRRGRGGQPGFGDETG</sequence>
<feature type="compositionally biased region" description="Basic and acidic residues" evidence="8">
    <location>
        <begin position="818"/>
        <end position="835"/>
    </location>
</feature>
<evidence type="ECO:0000256" key="2">
    <source>
        <dbReference type="ARBA" id="ARBA00012438"/>
    </source>
</evidence>
<dbReference type="Proteomes" id="UP001235712">
    <property type="component" value="Unassembled WGS sequence"/>
</dbReference>
<keyword evidence="5 9" id="KW-0812">Transmembrane</keyword>
<dbReference type="CDD" id="cd00075">
    <property type="entry name" value="HATPase"/>
    <property type="match status" value="1"/>
</dbReference>
<dbReference type="InterPro" id="IPR050428">
    <property type="entry name" value="TCS_sensor_his_kinase"/>
</dbReference>
<comment type="catalytic activity">
    <reaction evidence="1">
        <text>ATP + protein L-histidine = ADP + protein N-phospho-L-histidine.</text>
        <dbReference type="EC" id="2.7.13.3"/>
    </reaction>
</comment>
<evidence type="ECO:0000256" key="4">
    <source>
        <dbReference type="ARBA" id="ARBA00022679"/>
    </source>
</evidence>
<evidence type="ECO:0000256" key="9">
    <source>
        <dbReference type="SAM" id="Phobius"/>
    </source>
</evidence>
<dbReference type="SUPFAM" id="SSF55874">
    <property type="entry name" value="ATPase domain of HSP90 chaperone/DNA topoisomerase II/histidine kinase"/>
    <property type="match status" value="1"/>
</dbReference>
<reference evidence="11 12" key="1">
    <citation type="submission" date="2023-07" db="EMBL/GenBank/DDBJ databases">
        <title>Sequencing the genomes of 1000 actinobacteria strains.</title>
        <authorList>
            <person name="Klenk H.-P."/>
        </authorList>
    </citation>
    <scope>NUCLEOTIDE SEQUENCE [LARGE SCALE GENOMIC DNA]</scope>
    <source>
        <strain evidence="11 12">DSM 44388</strain>
    </source>
</reference>
<dbReference type="EMBL" id="JAUSQZ010000001">
    <property type="protein sequence ID" value="MDP9828410.1"/>
    <property type="molecule type" value="Genomic_DNA"/>
</dbReference>
<dbReference type="PANTHER" id="PTHR45436">
    <property type="entry name" value="SENSOR HISTIDINE KINASE YKOH"/>
    <property type="match status" value="1"/>
</dbReference>
<evidence type="ECO:0000256" key="8">
    <source>
        <dbReference type="SAM" id="MobiDB-lite"/>
    </source>
</evidence>
<dbReference type="Pfam" id="PF02518">
    <property type="entry name" value="HATPase_c"/>
    <property type="match status" value="1"/>
</dbReference>
<gene>
    <name evidence="11" type="ORF">J2S57_004159</name>
</gene>
<protein>
    <recommendedName>
        <fullName evidence="2">histidine kinase</fullName>
        <ecNumber evidence="2">2.7.13.3</ecNumber>
    </recommendedName>
</protein>
<dbReference type="RefSeq" id="WP_307245562.1">
    <property type="nucleotide sequence ID" value="NZ_JAUSQZ010000001.1"/>
</dbReference>
<keyword evidence="7 9" id="KW-1133">Transmembrane helix</keyword>
<dbReference type="Pfam" id="PF08376">
    <property type="entry name" value="NIT"/>
    <property type="match status" value="1"/>
</dbReference>
<dbReference type="SMART" id="SM00387">
    <property type="entry name" value="HATPase_c"/>
    <property type="match status" value="1"/>
</dbReference>
<dbReference type="PANTHER" id="PTHR45436:SF5">
    <property type="entry name" value="SENSOR HISTIDINE KINASE TRCS"/>
    <property type="match status" value="1"/>
</dbReference>
<evidence type="ECO:0000259" key="10">
    <source>
        <dbReference type="PROSITE" id="PS50109"/>
    </source>
</evidence>
<feature type="compositionally biased region" description="Pro residues" evidence="8">
    <location>
        <begin position="728"/>
        <end position="741"/>
    </location>
</feature>
<evidence type="ECO:0000313" key="11">
    <source>
        <dbReference type="EMBL" id="MDP9828410.1"/>
    </source>
</evidence>
<feature type="compositionally biased region" description="Low complexity" evidence="8">
    <location>
        <begin position="797"/>
        <end position="812"/>
    </location>
</feature>
<dbReference type="PROSITE" id="PS50109">
    <property type="entry name" value="HIS_KIN"/>
    <property type="match status" value="1"/>
</dbReference>
<feature type="compositionally biased region" description="Low complexity" evidence="8">
    <location>
        <begin position="760"/>
        <end position="771"/>
    </location>
</feature>
<keyword evidence="3" id="KW-0597">Phosphoprotein</keyword>
<dbReference type="InterPro" id="IPR013587">
    <property type="entry name" value="Nitrate/nitrite_sensing"/>
</dbReference>
<organism evidence="11 12">
    <name type="scientific">Kineosporia succinea</name>
    <dbReference type="NCBI Taxonomy" id="84632"/>
    <lineage>
        <taxon>Bacteria</taxon>
        <taxon>Bacillati</taxon>
        <taxon>Actinomycetota</taxon>
        <taxon>Actinomycetes</taxon>
        <taxon>Kineosporiales</taxon>
        <taxon>Kineosporiaceae</taxon>
        <taxon>Kineosporia</taxon>
    </lineage>
</organism>
<keyword evidence="6" id="KW-0418">Kinase</keyword>
<dbReference type="InterPro" id="IPR005467">
    <property type="entry name" value="His_kinase_dom"/>
</dbReference>
<evidence type="ECO:0000313" key="12">
    <source>
        <dbReference type="Proteomes" id="UP001235712"/>
    </source>
</evidence>
<evidence type="ECO:0000256" key="7">
    <source>
        <dbReference type="ARBA" id="ARBA00022989"/>
    </source>
</evidence>
<name>A0ABT9P8R4_9ACTN</name>
<feature type="compositionally biased region" description="Low complexity" evidence="8">
    <location>
        <begin position="870"/>
        <end position="880"/>
    </location>
</feature>
<keyword evidence="12" id="KW-1185">Reference proteome</keyword>
<evidence type="ECO:0000256" key="3">
    <source>
        <dbReference type="ARBA" id="ARBA00022553"/>
    </source>
</evidence>
<evidence type="ECO:0000256" key="1">
    <source>
        <dbReference type="ARBA" id="ARBA00000085"/>
    </source>
</evidence>
<comment type="caution">
    <text evidence="11">The sequence shown here is derived from an EMBL/GenBank/DDBJ whole genome shotgun (WGS) entry which is preliminary data.</text>
</comment>
<accession>A0ABT9P8R4</accession>
<feature type="transmembrane region" description="Helical" evidence="9">
    <location>
        <begin position="29"/>
        <end position="53"/>
    </location>
</feature>
<dbReference type="InterPro" id="IPR036890">
    <property type="entry name" value="HATPase_C_sf"/>
</dbReference>